<gene>
    <name evidence="4" type="ORF">ACFQ21_10180</name>
</gene>
<dbReference type="InterPro" id="IPR032466">
    <property type="entry name" value="Metal_Hydrolase"/>
</dbReference>
<evidence type="ECO:0000256" key="1">
    <source>
        <dbReference type="ARBA" id="ARBA00022723"/>
    </source>
</evidence>
<dbReference type="InterPro" id="IPR001559">
    <property type="entry name" value="Phosphotriesterase"/>
</dbReference>
<protein>
    <submittedName>
        <fullName evidence="4">Phosphotriesterase</fullName>
    </submittedName>
</protein>
<reference evidence="5" key="1">
    <citation type="journal article" date="2019" name="Int. J. Syst. Evol. Microbiol.">
        <title>The Global Catalogue of Microorganisms (GCM) 10K type strain sequencing project: providing services to taxonomists for standard genome sequencing and annotation.</title>
        <authorList>
            <consortium name="The Broad Institute Genomics Platform"/>
            <consortium name="The Broad Institute Genome Sequencing Center for Infectious Disease"/>
            <person name="Wu L."/>
            <person name="Ma J."/>
        </authorList>
    </citation>
    <scope>NUCLEOTIDE SEQUENCE [LARGE SCALE GENOMIC DNA]</scope>
    <source>
        <strain evidence="5">CCUG 58938</strain>
    </source>
</reference>
<dbReference type="PANTHER" id="PTHR10819:SF3">
    <property type="entry name" value="PHOSPHOTRIESTERASE-RELATED PROTEIN"/>
    <property type="match status" value="1"/>
</dbReference>
<dbReference type="Proteomes" id="UP001597112">
    <property type="component" value="Unassembled WGS sequence"/>
</dbReference>
<proteinExistence type="inferred from homology"/>
<comment type="similarity">
    <text evidence="3">Belongs to the metallo-dependent hydrolases superfamily. Phosphotriesterase family.</text>
</comment>
<dbReference type="EMBL" id="JBHTKA010000002">
    <property type="protein sequence ID" value="MFD0999677.1"/>
    <property type="molecule type" value="Genomic_DNA"/>
</dbReference>
<keyword evidence="2" id="KW-0378">Hydrolase</keyword>
<sequence length="341" mass="37182">MDRGSFIQHSVMLMGSLVFTRGPAQSHNTIPGVLGPVSLSSLGVTLIHEHTMVDFIGASETGVHRYHADAVVETVLPYLIALKKAGCATFVDCTPAYIGRDVTILKRLAQASGLNIITNTGYYGAAKEKYLPAHAYTETAEQLATRWVGEFRKGIDGTGIYPGFIKTGVDAGPLTPVCEKLLEAAALAHLQTGLTISAHTGNGEAALQELTILQKAGVSPDAFRWVHAQNEKDKQLHLQAARMGAWIEFDGINGSDPTGLQQHVDFVVSMKEHNLLNKVLISHDAGWYHVGEPDGGTFRSYTALFETFIPALKREGFTDRDIRQLLVDNPRKSLIIRVREL</sequence>
<organism evidence="4 5">
    <name type="scientific">Ohtaekwangia kribbensis</name>
    <dbReference type="NCBI Taxonomy" id="688913"/>
    <lineage>
        <taxon>Bacteria</taxon>
        <taxon>Pseudomonadati</taxon>
        <taxon>Bacteroidota</taxon>
        <taxon>Cytophagia</taxon>
        <taxon>Cytophagales</taxon>
        <taxon>Fulvivirgaceae</taxon>
        <taxon>Ohtaekwangia</taxon>
    </lineage>
</organism>
<dbReference type="Gene3D" id="3.20.20.140">
    <property type="entry name" value="Metal-dependent hydrolases"/>
    <property type="match status" value="1"/>
</dbReference>
<feature type="modified residue" description="N6-carboxylysine" evidence="3">
    <location>
        <position position="166"/>
    </location>
</feature>
<comment type="caution">
    <text evidence="4">The sequence shown here is derived from an EMBL/GenBank/DDBJ whole genome shotgun (WGS) entry which is preliminary data.</text>
</comment>
<keyword evidence="5" id="KW-1185">Reference proteome</keyword>
<dbReference type="PANTHER" id="PTHR10819">
    <property type="entry name" value="PHOSPHOTRIESTERASE-RELATED"/>
    <property type="match status" value="1"/>
</dbReference>
<dbReference type="Pfam" id="PF02126">
    <property type="entry name" value="PTE"/>
    <property type="match status" value="1"/>
</dbReference>
<evidence type="ECO:0000313" key="4">
    <source>
        <dbReference type="EMBL" id="MFD0999677.1"/>
    </source>
</evidence>
<evidence type="ECO:0000256" key="2">
    <source>
        <dbReference type="ARBA" id="ARBA00022801"/>
    </source>
</evidence>
<evidence type="ECO:0000256" key="3">
    <source>
        <dbReference type="PROSITE-ProRule" id="PRU00679"/>
    </source>
</evidence>
<dbReference type="SUPFAM" id="SSF51556">
    <property type="entry name" value="Metallo-dependent hydrolases"/>
    <property type="match status" value="1"/>
</dbReference>
<dbReference type="PROSITE" id="PS51347">
    <property type="entry name" value="PHOSPHOTRIESTERASE_2"/>
    <property type="match status" value="1"/>
</dbReference>
<keyword evidence="1" id="KW-0479">Metal-binding</keyword>
<accession>A0ABW3K0B9</accession>
<evidence type="ECO:0000313" key="5">
    <source>
        <dbReference type="Proteomes" id="UP001597112"/>
    </source>
</evidence>
<dbReference type="RefSeq" id="WP_377578575.1">
    <property type="nucleotide sequence ID" value="NZ_JBHTKA010000002.1"/>
</dbReference>
<name>A0ABW3K0B9_9BACT</name>